<keyword evidence="1 2" id="KW-0812">Transmembrane</keyword>
<dbReference type="GO" id="GO:0006655">
    <property type="term" value="P:phosphatidylglycerol biosynthetic process"/>
    <property type="evidence" value="ECO:0007669"/>
    <property type="project" value="UniProtKB-UniPathway"/>
</dbReference>
<dbReference type="InterPro" id="IPR026037">
    <property type="entry name" value="PgpA"/>
</dbReference>
<evidence type="ECO:0000256" key="1">
    <source>
        <dbReference type="PIRNR" id="PIRNR006162"/>
    </source>
</evidence>
<dbReference type="PANTHER" id="PTHR36305">
    <property type="entry name" value="PHOSPHATIDYLGLYCEROPHOSPHATASE A"/>
    <property type="match status" value="1"/>
</dbReference>
<dbReference type="GO" id="GO:0005886">
    <property type="term" value="C:plasma membrane"/>
    <property type="evidence" value="ECO:0007669"/>
    <property type="project" value="UniProtKB-SubCell"/>
</dbReference>
<keyword evidence="1" id="KW-0479">Metal-binding</keyword>
<dbReference type="GO" id="GO:0009395">
    <property type="term" value="P:phospholipid catabolic process"/>
    <property type="evidence" value="ECO:0007669"/>
    <property type="project" value="UniProtKB-KW"/>
</dbReference>
<feature type="transmembrane region" description="Helical" evidence="2">
    <location>
        <begin position="49"/>
        <end position="75"/>
    </location>
</feature>
<comment type="subcellular location">
    <subcellularLocation>
        <location evidence="1">Cell inner membrane</location>
        <topology evidence="1">Multi-pass membrane protein</topology>
    </subcellularLocation>
</comment>
<proteinExistence type="predicted"/>
<keyword evidence="1" id="KW-0595">Phospholipid degradation</keyword>
<accession>A0A127FAR7</accession>
<dbReference type="UniPathway" id="UPA00084">
    <property type="reaction ID" value="UER00504"/>
</dbReference>
<dbReference type="GO" id="GO:0008962">
    <property type="term" value="F:phosphatidylglycerophosphatase activity"/>
    <property type="evidence" value="ECO:0007669"/>
    <property type="project" value="UniProtKB-EC"/>
</dbReference>
<dbReference type="PIRSF" id="PIRSF006162">
    <property type="entry name" value="PgpA"/>
    <property type="match status" value="1"/>
</dbReference>
<gene>
    <name evidence="4" type="ORF">ACG33_10470</name>
</gene>
<feature type="transmembrane region" description="Helical" evidence="2">
    <location>
        <begin position="140"/>
        <end position="162"/>
    </location>
</feature>
<sequence>MNLDRYLRRRPRLEPRLLRQPVHLLAFGFGAGLSPWAPGTFGTLVAVPIVAFVMQFGLLVHAVCTIGAALAGIHICGESARRLGAHDHPGIVWDEIVGFSVTMLAASYEWYWLAGGFILFRLFDILKPWPIREADHRLSGGLGIMLDDIIAGIFAAAILLGLKLLL</sequence>
<comment type="function">
    <text evidence="1">Lipid phosphatase which dephosphorylates phosphatidylglycerophosphate (PGP) to phosphatidylglycerol (PG).</text>
</comment>
<keyword evidence="1" id="KW-0997">Cell inner membrane</keyword>
<protein>
    <recommendedName>
        <fullName evidence="1">Phosphatidylglycerophosphatase A</fullName>
        <ecNumber evidence="1">3.1.3.27</ecNumber>
    </recommendedName>
    <alternativeName>
        <fullName evidence="1">Phosphatidylglycerolphosphate phosphatase A</fullName>
    </alternativeName>
</protein>
<dbReference type="EMBL" id="CP011971">
    <property type="protein sequence ID" value="AMN47514.1"/>
    <property type="molecule type" value="Genomic_DNA"/>
</dbReference>
<dbReference type="PATRIC" id="fig|465721.4.peg.2223"/>
<comment type="cofactor">
    <cofactor evidence="1">
        <name>Mg(2+)</name>
        <dbReference type="ChEBI" id="CHEBI:18420"/>
    </cofactor>
</comment>
<keyword evidence="2" id="KW-1133">Transmembrane helix</keyword>
<name>A0A127FAR7_STEDE</name>
<dbReference type="CDD" id="cd06971">
    <property type="entry name" value="PgpA"/>
    <property type="match status" value="1"/>
</dbReference>
<keyword evidence="1" id="KW-0443">Lipid metabolism</keyword>
<dbReference type="Proteomes" id="UP000070250">
    <property type="component" value="Chromosome"/>
</dbReference>
<dbReference type="GO" id="GO:0046872">
    <property type="term" value="F:metal ion binding"/>
    <property type="evidence" value="ECO:0007669"/>
    <property type="project" value="UniProtKB-KW"/>
</dbReference>
<dbReference type="STRING" id="465721.ACG33_10470"/>
<keyword evidence="1" id="KW-1003">Cell membrane</keyword>
<dbReference type="AlphaFoldDB" id="A0A127FAR7"/>
<dbReference type="Pfam" id="PF04608">
    <property type="entry name" value="PgpA"/>
    <property type="match status" value="1"/>
</dbReference>
<dbReference type="RefSeq" id="WP_066921008.1">
    <property type="nucleotide sequence ID" value="NZ_CP011971.1"/>
</dbReference>
<keyword evidence="1" id="KW-0378">Hydrolase</keyword>
<feature type="transmembrane region" description="Helical" evidence="2">
    <location>
        <begin position="96"/>
        <end position="120"/>
    </location>
</feature>
<keyword evidence="1" id="KW-1208">Phospholipid metabolism</keyword>
<dbReference type="KEGG" id="sdf:ACG33_10470"/>
<dbReference type="InterPro" id="IPR007686">
    <property type="entry name" value="YutG/PgpA"/>
</dbReference>
<reference evidence="4 5" key="1">
    <citation type="submission" date="2015-06" db="EMBL/GenBank/DDBJ databases">
        <title>A Comprehensive Approach to Explore the Metabolic and Phylogenetic Diversity of Bacterial Steroid Degradation in the Environment: Testosterone as an Example.</title>
        <authorList>
            <person name="Yang F.-C."/>
            <person name="Chen Y.-L."/>
            <person name="Yu C.-P."/>
            <person name="Tang S.-L."/>
            <person name="Wang P.-H."/>
            <person name="Ismail W."/>
            <person name="Wang C.-H."/>
            <person name="Yang C.-Y."/>
            <person name="Chiang Y.-R."/>
        </authorList>
    </citation>
    <scope>NUCLEOTIDE SEQUENCE [LARGE SCALE GENOMIC DNA]</scope>
    <source>
        <strain evidence="4 5">DSM 18526</strain>
    </source>
</reference>
<keyword evidence="5" id="KW-1185">Reference proteome</keyword>
<evidence type="ECO:0000313" key="5">
    <source>
        <dbReference type="Proteomes" id="UP000070250"/>
    </source>
</evidence>
<comment type="pathway">
    <text evidence="1">Phospholipid metabolism; phosphatidylglycerol biosynthesis; phosphatidylglycerol from CDP-diacylglycerol: step 2/2.</text>
</comment>
<keyword evidence="1" id="KW-0442">Lipid degradation</keyword>
<dbReference type="EC" id="3.1.3.27" evidence="1"/>
<dbReference type="OrthoDB" id="9804091at2"/>
<keyword evidence="1 2" id="KW-0472">Membrane</keyword>
<evidence type="ECO:0000256" key="2">
    <source>
        <dbReference type="SAM" id="Phobius"/>
    </source>
</evidence>
<evidence type="ECO:0000259" key="3">
    <source>
        <dbReference type="Pfam" id="PF04608"/>
    </source>
</evidence>
<dbReference type="SUPFAM" id="SSF101307">
    <property type="entry name" value="YutG-like"/>
    <property type="match status" value="1"/>
</dbReference>
<evidence type="ECO:0000313" key="4">
    <source>
        <dbReference type="EMBL" id="AMN47514.1"/>
    </source>
</evidence>
<feature type="transmembrane region" description="Helical" evidence="2">
    <location>
        <begin position="21"/>
        <end position="37"/>
    </location>
</feature>
<feature type="domain" description="YutG/PgpA" evidence="3">
    <location>
        <begin position="25"/>
        <end position="162"/>
    </location>
</feature>
<comment type="catalytic activity">
    <reaction evidence="1">
        <text>a 1,2-diacyl-sn-glycero-3-phospho-(1'-sn-glycero-3'-phosphate) + H2O = a 1,2-diacyl-sn-glycero-3-phospho-(1'-sn-glycerol) + phosphate</text>
        <dbReference type="Rhea" id="RHEA:33751"/>
        <dbReference type="ChEBI" id="CHEBI:15377"/>
        <dbReference type="ChEBI" id="CHEBI:43474"/>
        <dbReference type="ChEBI" id="CHEBI:60110"/>
        <dbReference type="ChEBI" id="CHEBI:64716"/>
        <dbReference type="EC" id="3.1.3.27"/>
    </reaction>
</comment>
<dbReference type="PANTHER" id="PTHR36305:SF1">
    <property type="entry name" value="PHOSPHATIDYLGLYCEROPHOSPHATASE A"/>
    <property type="match status" value="1"/>
</dbReference>
<dbReference type="InterPro" id="IPR036681">
    <property type="entry name" value="PgpA-like_sf"/>
</dbReference>
<keyword evidence="1" id="KW-0460">Magnesium</keyword>
<organism evidence="4 5">
    <name type="scientific">Steroidobacter denitrificans</name>
    <dbReference type="NCBI Taxonomy" id="465721"/>
    <lineage>
        <taxon>Bacteria</taxon>
        <taxon>Pseudomonadati</taxon>
        <taxon>Pseudomonadota</taxon>
        <taxon>Gammaproteobacteria</taxon>
        <taxon>Steroidobacterales</taxon>
        <taxon>Steroidobacteraceae</taxon>
        <taxon>Steroidobacter</taxon>
    </lineage>
</organism>